<dbReference type="PROSITE" id="PS50800">
    <property type="entry name" value="SAP"/>
    <property type="match status" value="1"/>
</dbReference>
<name>A0A9N8W9P9_9GLOM</name>
<evidence type="ECO:0000313" key="5">
    <source>
        <dbReference type="Proteomes" id="UP000789508"/>
    </source>
</evidence>
<feature type="transmembrane region" description="Helical" evidence="2">
    <location>
        <begin position="184"/>
        <end position="202"/>
    </location>
</feature>
<feature type="compositionally biased region" description="Basic residues" evidence="1">
    <location>
        <begin position="70"/>
        <end position="90"/>
    </location>
</feature>
<gene>
    <name evidence="4" type="ORF">ALEPTO_LOCUS2294</name>
</gene>
<dbReference type="PANTHER" id="PTHR41807:SF1">
    <property type="entry name" value="GLUTATHIONE TRANSFERASE 3"/>
    <property type="match status" value="1"/>
</dbReference>
<organism evidence="4 5">
    <name type="scientific">Ambispora leptoticha</name>
    <dbReference type="NCBI Taxonomy" id="144679"/>
    <lineage>
        <taxon>Eukaryota</taxon>
        <taxon>Fungi</taxon>
        <taxon>Fungi incertae sedis</taxon>
        <taxon>Mucoromycota</taxon>
        <taxon>Glomeromycotina</taxon>
        <taxon>Glomeromycetes</taxon>
        <taxon>Archaeosporales</taxon>
        <taxon>Ambisporaceae</taxon>
        <taxon>Ambispora</taxon>
    </lineage>
</organism>
<evidence type="ECO:0000256" key="2">
    <source>
        <dbReference type="SAM" id="Phobius"/>
    </source>
</evidence>
<dbReference type="GO" id="GO:0016020">
    <property type="term" value="C:membrane"/>
    <property type="evidence" value="ECO:0007669"/>
    <property type="project" value="TreeGrafter"/>
</dbReference>
<evidence type="ECO:0000259" key="3">
    <source>
        <dbReference type="PROSITE" id="PS50800"/>
    </source>
</evidence>
<comment type="caution">
    <text evidence="4">The sequence shown here is derived from an EMBL/GenBank/DDBJ whole genome shotgun (WGS) entry which is preliminary data.</text>
</comment>
<sequence length="330" mass="37441">MSSDILASLKTKRKNELKELAIEYGLSVKGLRIDIENRIREYLLERQKDIEENSEEDEEDSSEPPSPVRSPRKKSRSPNKRSRSSSKKRNLNGDSMSQPFILISRSEGYSSEPLDNPKLPEQEVQEEEVPEEGELPASTPFNGGSHSSRSIEDPNVNSFARTLSFEAINDGVIELRRYVTNTRTFVIASITLQIAVFLYVSIEWTKFATVPIGLFSTETREYSINLLGPDLTILGEWHRFWRPLLVYWGYLVLLPLVFAYVFNFEPHRHTASPLAFSVAQYCILFISAGNLDWAEDVRDFIPETIIYSGAGASVIFAFYEGLLANTSVQI</sequence>
<dbReference type="Proteomes" id="UP000789508">
    <property type="component" value="Unassembled WGS sequence"/>
</dbReference>
<feature type="compositionally biased region" description="Acidic residues" evidence="1">
    <location>
        <begin position="123"/>
        <end position="134"/>
    </location>
</feature>
<feature type="transmembrane region" description="Helical" evidence="2">
    <location>
        <begin position="274"/>
        <end position="293"/>
    </location>
</feature>
<feature type="transmembrane region" description="Helical" evidence="2">
    <location>
        <begin position="305"/>
        <end position="324"/>
    </location>
</feature>
<feature type="compositionally biased region" description="Acidic residues" evidence="1">
    <location>
        <begin position="52"/>
        <end position="62"/>
    </location>
</feature>
<evidence type="ECO:0000313" key="4">
    <source>
        <dbReference type="EMBL" id="CAG8477060.1"/>
    </source>
</evidence>
<keyword evidence="2" id="KW-0812">Transmembrane</keyword>
<dbReference type="AlphaFoldDB" id="A0A9N8W9P9"/>
<dbReference type="PANTHER" id="PTHR41807">
    <property type="entry name" value="GLUTATHIONE TRANSFERASE 3"/>
    <property type="match status" value="1"/>
</dbReference>
<dbReference type="OrthoDB" id="5569309at2759"/>
<feature type="compositionally biased region" description="Polar residues" evidence="1">
    <location>
        <begin position="139"/>
        <end position="148"/>
    </location>
</feature>
<feature type="transmembrane region" description="Helical" evidence="2">
    <location>
        <begin position="244"/>
        <end position="262"/>
    </location>
</feature>
<keyword evidence="2" id="KW-0472">Membrane</keyword>
<reference evidence="4" key="1">
    <citation type="submission" date="2021-06" db="EMBL/GenBank/DDBJ databases">
        <authorList>
            <person name="Kallberg Y."/>
            <person name="Tangrot J."/>
            <person name="Rosling A."/>
        </authorList>
    </citation>
    <scope>NUCLEOTIDE SEQUENCE</scope>
    <source>
        <strain evidence="4">FL130A</strain>
    </source>
</reference>
<feature type="region of interest" description="Disordered" evidence="1">
    <location>
        <begin position="49"/>
        <end position="97"/>
    </location>
</feature>
<proteinExistence type="predicted"/>
<accession>A0A9N8W9P9</accession>
<dbReference type="EMBL" id="CAJVPS010000325">
    <property type="protein sequence ID" value="CAG8477060.1"/>
    <property type="molecule type" value="Genomic_DNA"/>
</dbReference>
<dbReference type="InterPro" id="IPR003034">
    <property type="entry name" value="SAP_dom"/>
</dbReference>
<protein>
    <submittedName>
        <fullName evidence="4">14053_t:CDS:1</fullName>
    </submittedName>
</protein>
<feature type="domain" description="SAP" evidence="3">
    <location>
        <begin position="9"/>
        <end position="43"/>
    </location>
</feature>
<feature type="region of interest" description="Disordered" evidence="1">
    <location>
        <begin position="109"/>
        <end position="153"/>
    </location>
</feature>
<evidence type="ECO:0000256" key="1">
    <source>
        <dbReference type="SAM" id="MobiDB-lite"/>
    </source>
</evidence>
<dbReference type="InterPro" id="IPR038872">
    <property type="entry name" value="Put_GTT3"/>
</dbReference>
<keyword evidence="2" id="KW-1133">Transmembrane helix</keyword>
<keyword evidence="5" id="KW-1185">Reference proteome</keyword>